<evidence type="ECO:0000256" key="1">
    <source>
        <dbReference type="SAM" id="MobiDB-lite"/>
    </source>
</evidence>
<sequence length="384" mass="42578">LIAQLRFHRRSGIIDVNKSPHPNGQMNVVYRNSPTRSGKSGSLRSRPPTTDLHSSDIKQDSDSERDNASRNIIRTTQDPAPFKASNHNPVSNVVKSGGDETVISPLDTDFHKTYRIIDVNRSPRLKGQMNIVYRNSPTRSGESSSSTGRSTTRDLHSRRHNPSSSMIDTVQDTTSFKGNNHSPLSKPIKNAAAVTSVSPLDTRFRRRSKALDANKSQSLLPQVDITDRHTAVRLKLCVSFIKASRVKDKEQASVEADNTSREVVDRDTDHASEKPDNISNEVIYRNEDHASEKVDSTSRDVIDRDEDQASANDGNTSREVIDRVEEQASANNGNTSRVAIDRDEDQASANDGSTSRVVTDRDEDQDSEKADDTSREMIAGDEEQ</sequence>
<feature type="compositionally biased region" description="Basic and acidic residues" evidence="1">
    <location>
        <begin position="284"/>
        <end position="302"/>
    </location>
</feature>
<evidence type="ECO:0000313" key="2">
    <source>
        <dbReference type="EMBL" id="CAF1616901.1"/>
    </source>
</evidence>
<proteinExistence type="predicted"/>
<feature type="compositionally biased region" description="Basic and acidic residues" evidence="1">
    <location>
        <begin position="53"/>
        <end position="68"/>
    </location>
</feature>
<dbReference type="EMBL" id="CAJNOK010054769">
    <property type="protein sequence ID" value="CAF1616901.1"/>
    <property type="molecule type" value="Genomic_DNA"/>
</dbReference>
<feature type="compositionally biased region" description="Polar residues" evidence="1">
    <location>
        <begin position="20"/>
        <end position="52"/>
    </location>
</feature>
<feature type="non-terminal residue" evidence="2">
    <location>
        <position position="384"/>
    </location>
</feature>
<feature type="region of interest" description="Disordered" evidence="1">
    <location>
        <begin position="247"/>
        <end position="384"/>
    </location>
</feature>
<organism evidence="2 4">
    <name type="scientific">Didymodactylos carnosus</name>
    <dbReference type="NCBI Taxonomy" id="1234261"/>
    <lineage>
        <taxon>Eukaryota</taxon>
        <taxon>Metazoa</taxon>
        <taxon>Spiralia</taxon>
        <taxon>Gnathifera</taxon>
        <taxon>Rotifera</taxon>
        <taxon>Eurotatoria</taxon>
        <taxon>Bdelloidea</taxon>
        <taxon>Philodinida</taxon>
        <taxon>Philodinidae</taxon>
        <taxon>Didymodactylos</taxon>
    </lineage>
</organism>
<feature type="region of interest" description="Disordered" evidence="1">
    <location>
        <begin position="132"/>
        <end position="186"/>
    </location>
</feature>
<feature type="compositionally biased region" description="Polar residues" evidence="1">
    <location>
        <begin position="162"/>
        <end position="183"/>
    </location>
</feature>
<feature type="region of interest" description="Disordered" evidence="1">
    <location>
        <begin position="14"/>
        <end position="96"/>
    </location>
</feature>
<dbReference type="Proteomes" id="UP000682733">
    <property type="component" value="Unassembled WGS sequence"/>
</dbReference>
<feature type="compositionally biased region" description="Polar residues" evidence="1">
    <location>
        <begin position="347"/>
        <end position="357"/>
    </location>
</feature>
<dbReference type="EMBL" id="CAJOBA010079361">
    <property type="protein sequence ID" value="CAF4434004.1"/>
    <property type="molecule type" value="Genomic_DNA"/>
</dbReference>
<name>A0A8S2G3W5_9BILA</name>
<evidence type="ECO:0000313" key="3">
    <source>
        <dbReference type="EMBL" id="CAF4434004.1"/>
    </source>
</evidence>
<reference evidence="2" key="1">
    <citation type="submission" date="2021-02" db="EMBL/GenBank/DDBJ databases">
        <authorList>
            <person name="Nowell W R."/>
        </authorList>
    </citation>
    <scope>NUCLEOTIDE SEQUENCE</scope>
</reference>
<dbReference type="Proteomes" id="UP000677228">
    <property type="component" value="Unassembled WGS sequence"/>
</dbReference>
<feature type="compositionally biased region" description="Polar residues" evidence="1">
    <location>
        <begin position="309"/>
        <end position="318"/>
    </location>
</feature>
<gene>
    <name evidence="2" type="ORF">OVA965_LOCUS42972</name>
    <name evidence="3" type="ORF">TMI583_LOCUS45052</name>
</gene>
<feature type="compositionally biased region" description="Low complexity" evidence="1">
    <location>
        <begin position="134"/>
        <end position="150"/>
    </location>
</feature>
<evidence type="ECO:0000313" key="4">
    <source>
        <dbReference type="Proteomes" id="UP000677228"/>
    </source>
</evidence>
<comment type="caution">
    <text evidence="2">The sequence shown here is derived from an EMBL/GenBank/DDBJ whole genome shotgun (WGS) entry which is preliminary data.</text>
</comment>
<feature type="compositionally biased region" description="Basic and acidic residues" evidence="1">
    <location>
        <begin position="247"/>
        <end position="276"/>
    </location>
</feature>
<dbReference type="AlphaFoldDB" id="A0A8S2G3W5"/>
<feature type="non-terminal residue" evidence="2">
    <location>
        <position position="1"/>
    </location>
</feature>
<accession>A0A8S2G3W5</accession>
<feature type="compositionally biased region" description="Polar residues" evidence="1">
    <location>
        <begin position="328"/>
        <end position="337"/>
    </location>
</feature>
<feature type="compositionally biased region" description="Polar residues" evidence="1">
    <location>
        <begin position="69"/>
        <end position="78"/>
    </location>
</feature>
<protein>
    <submittedName>
        <fullName evidence="2">Uncharacterized protein</fullName>
    </submittedName>
</protein>
<feature type="compositionally biased region" description="Polar residues" evidence="1">
    <location>
        <begin position="85"/>
        <end position="94"/>
    </location>
</feature>